<feature type="domain" description="HTH myb-type" evidence="5">
    <location>
        <begin position="10"/>
        <end position="70"/>
    </location>
</feature>
<accession>A0A2G5EUJ6</accession>
<keyword evidence="2" id="KW-0805">Transcription regulation</keyword>
<gene>
    <name evidence="6" type="ORF">AQUCO_00400369v1</name>
</gene>
<dbReference type="InterPro" id="IPR017930">
    <property type="entry name" value="Myb_dom"/>
</dbReference>
<sequence length="292" mass="33628">MVSNRSGSDSSGKQRLRWTQELRDRFEEAVNQLGGADRATPKGILKTMDFPGLNIYHVKSHLQKYRISKFIPETYDRGRLDRRKVSELLPNFSTTSAAQINELLQTQIEVPRRTIDQTEIQRNLRFKIEAQARYFENIAAEEHRNLSGKDTKVYKSTSSLPSLCEESELTARDHECNLEVSDKEEDHFKGNIKPSSIIQRAPEQYSLPNIIEGRMRNDGVQPHKRLRVENYTIFPTSRFELPSCSLEHNQAKMVDKTFFVKDLPSSDSTYDTTFPWPVASAKSTSTSSYVFR</sequence>
<dbReference type="InterPro" id="IPR009057">
    <property type="entry name" value="Homeodomain-like_sf"/>
</dbReference>
<dbReference type="Pfam" id="PF14379">
    <property type="entry name" value="Myb_CC_LHEQLE"/>
    <property type="match status" value="1"/>
</dbReference>
<dbReference type="FunFam" id="1.10.10.60:FF:000007">
    <property type="entry name" value="Two-component response regulator"/>
    <property type="match status" value="1"/>
</dbReference>
<name>A0A2G5EUJ6_AQUCA</name>
<keyword evidence="3" id="KW-0804">Transcription</keyword>
<dbReference type="InParanoid" id="A0A2G5EUJ6"/>
<dbReference type="AlphaFoldDB" id="A0A2G5EUJ6"/>
<dbReference type="Gene3D" id="1.10.10.60">
    <property type="entry name" value="Homeodomain-like"/>
    <property type="match status" value="1"/>
</dbReference>
<reference evidence="6 7" key="1">
    <citation type="submission" date="2017-09" db="EMBL/GenBank/DDBJ databases">
        <title>WGS assembly of Aquilegia coerulea Goldsmith.</title>
        <authorList>
            <person name="Hodges S."/>
            <person name="Kramer E."/>
            <person name="Nordborg M."/>
            <person name="Tomkins J."/>
            <person name="Borevitz J."/>
            <person name="Derieg N."/>
            <person name="Yan J."/>
            <person name="Mihaltcheva S."/>
            <person name="Hayes R.D."/>
            <person name="Rokhsar D."/>
        </authorList>
    </citation>
    <scope>NUCLEOTIDE SEQUENCE [LARGE SCALE GENOMIC DNA]</scope>
    <source>
        <strain evidence="7">cv. Goldsmith</strain>
    </source>
</reference>
<dbReference type="InterPro" id="IPR046955">
    <property type="entry name" value="PHR1-like"/>
</dbReference>
<evidence type="ECO:0000256" key="2">
    <source>
        <dbReference type="ARBA" id="ARBA00023015"/>
    </source>
</evidence>
<dbReference type="EMBL" id="KZ305021">
    <property type="protein sequence ID" value="PIA59435.1"/>
    <property type="molecule type" value="Genomic_DNA"/>
</dbReference>
<dbReference type="Pfam" id="PF00249">
    <property type="entry name" value="Myb_DNA-binding"/>
    <property type="match status" value="1"/>
</dbReference>
<dbReference type="PROSITE" id="PS51294">
    <property type="entry name" value="HTH_MYB"/>
    <property type="match status" value="1"/>
</dbReference>
<organism evidence="6 7">
    <name type="scientific">Aquilegia coerulea</name>
    <name type="common">Rocky mountain columbine</name>
    <dbReference type="NCBI Taxonomy" id="218851"/>
    <lineage>
        <taxon>Eukaryota</taxon>
        <taxon>Viridiplantae</taxon>
        <taxon>Streptophyta</taxon>
        <taxon>Embryophyta</taxon>
        <taxon>Tracheophyta</taxon>
        <taxon>Spermatophyta</taxon>
        <taxon>Magnoliopsida</taxon>
        <taxon>Ranunculales</taxon>
        <taxon>Ranunculaceae</taxon>
        <taxon>Thalictroideae</taxon>
        <taxon>Aquilegia</taxon>
    </lineage>
</organism>
<dbReference type="NCBIfam" id="TIGR01557">
    <property type="entry name" value="myb_SHAQKYF"/>
    <property type="match status" value="1"/>
</dbReference>
<evidence type="ECO:0000313" key="6">
    <source>
        <dbReference type="EMBL" id="PIA59435.1"/>
    </source>
</evidence>
<dbReference type="InterPro" id="IPR006447">
    <property type="entry name" value="Myb_dom_plants"/>
</dbReference>
<dbReference type="InterPro" id="IPR025756">
    <property type="entry name" value="Myb_CC_LHEQLE"/>
</dbReference>
<dbReference type="Proteomes" id="UP000230069">
    <property type="component" value="Unassembled WGS sequence"/>
</dbReference>
<dbReference type="GO" id="GO:0003700">
    <property type="term" value="F:DNA-binding transcription factor activity"/>
    <property type="evidence" value="ECO:0007669"/>
    <property type="project" value="InterPro"/>
</dbReference>
<keyword evidence="4" id="KW-0539">Nucleus</keyword>
<dbReference type="InterPro" id="IPR001005">
    <property type="entry name" value="SANT/Myb"/>
</dbReference>
<dbReference type="PANTHER" id="PTHR31499:SF79">
    <property type="entry name" value="HTH MYB-TYPE DOMAIN-CONTAINING PROTEIN"/>
    <property type="match status" value="1"/>
</dbReference>
<keyword evidence="7" id="KW-1185">Reference proteome</keyword>
<dbReference type="GO" id="GO:0003677">
    <property type="term" value="F:DNA binding"/>
    <property type="evidence" value="ECO:0007669"/>
    <property type="project" value="InterPro"/>
</dbReference>
<dbReference type="PANTHER" id="PTHR31499">
    <property type="entry name" value="MYB FAMILY TRANSCRIPTION FACTOR PHL11"/>
    <property type="match status" value="1"/>
</dbReference>
<dbReference type="OrthoDB" id="551907at2759"/>
<comment type="subcellular location">
    <subcellularLocation>
        <location evidence="1">Nucleus</location>
    </subcellularLocation>
</comment>
<evidence type="ECO:0000259" key="5">
    <source>
        <dbReference type="PROSITE" id="PS51294"/>
    </source>
</evidence>
<protein>
    <recommendedName>
        <fullName evidence="5">HTH myb-type domain-containing protein</fullName>
    </recommendedName>
</protein>
<evidence type="ECO:0000313" key="7">
    <source>
        <dbReference type="Proteomes" id="UP000230069"/>
    </source>
</evidence>
<evidence type="ECO:0000256" key="4">
    <source>
        <dbReference type="ARBA" id="ARBA00023242"/>
    </source>
</evidence>
<dbReference type="GO" id="GO:0005634">
    <property type="term" value="C:nucleus"/>
    <property type="evidence" value="ECO:0007669"/>
    <property type="project" value="UniProtKB-SubCell"/>
</dbReference>
<proteinExistence type="predicted"/>
<evidence type="ECO:0000256" key="3">
    <source>
        <dbReference type="ARBA" id="ARBA00023163"/>
    </source>
</evidence>
<evidence type="ECO:0000256" key="1">
    <source>
        <dbReference type="ARBA" id="ARBA00004123"/>
    </source>
</evidence>
<dbReference type="SUPFAM" id="SSF46689">
    <property type="entry name" value="Homeodomain-like"/>
    <property type="match status" value="1"/>
</dbReference>